<dbReference type="AlphaFoldDB" id="A0A8H3F837"/>
<evidence type="ECO:0000313" key="1">
    <source>
        <dbReference type="EMBL" id="CAF9919891.1"/>
    </source>
</evidence>
<reference evidence="1" key="1">
    <citation type="submission" date="2021-03" db="EMBL/GenBank/DDBJ databases">
        <authorList>
            <person name="Tagirdzhanova G."/>
        </authorList>
    </citation>
    <scope>NUCLEOTIDE SEQUENCE</scope>
</reference>
<keyword evidence="2" id="KW-1185">Reference proteome</keyword>
<name>A0A8H3F837_9LECA</name>
<evidence type="ECO:0000313" key="2">
    <source>
        <dbReference type="Proteomes" id="UP000664203"/>
    </source>
</evidence>
<comment type="caution">
    <text evidence="1">The sequence shown here is derived from an EMBL/GenBank/DDBJ whole genome shotgun (WGS) entry which is preliminary data.</text>
</comment>
<dbReference type="Proteomes" id="UP000664203">
    <property type="component" value="Unassembled WGS sequence"/>
</dbReference>
<dbReference type="EMBL" id="CAJPDR010000129">
    <property type="protein sequence ID" value="CAF9919891.1"/>
    <property type="molecule type" value="Genomic_DNA"/>
</dbReference>
<dbReference type="OrthoDB" id="10418641at2759"/>
<organism evidence="1 2">
    <name type="scientific">Alectoria fallacina</name>
    <dbReference type="NCBI Taxonomy" id="1903189"/>
    <lineage>
        <taxon>Eukaryota</taxon>
        <taxon>Fungi</taxon>
        <taxon>Dikarya</taxon>
        <taxon>Ascomycota</taxon>
        <taxon>Pezizomycotina</taxon>
        <taxon>Lecanoromycetes</taxon>
        <taxon>OSLEUM clade</taxon>
        <taxon>Lecanoromycetidae</taxon>
        <taxon>Lecanorales</taxon>
        <taxon>Lecanorineae</taxon>
        <taxon>Parmeliaceae</taxon>
        <taxon>Alectoria</taxon>
    </lineage>
</organism>
<sequence length="203" mass="21428">MSYALVELRGLVGRSLPSLASSRITEFKSNVLGNSGRLSVRITQRTASGVHCGTSQLLSPSCQAVVDAMPVTQNRIQKYGPPGDATVTVALPWSLEKSGLLSGRCRVTLSATSPAQPWDQDVDWNIWAAAVAIGAMCWRRGKSGFATELEGINGRLTLSFDQTYGSTPGLTSVGNLTESNVGIAGEAAEKEGTEETASFMESS</sequence>
<accession>A0A8H3F837</accession>
<gene>
    <name evidence="1" type="ORF">ALECFALPRED_001334</name>
</gene>
<proteinExistence type="predicted"/>
<protein>
    <submittedName>
        <fullName evidence="1">Uncharacterized protein</fullName>
    </submittedName>
</protein>